<dbReference type="EMBL" id="JAAOZC010000002">
    <property type="protein sequence ID" value="NIJ07587.1"/>
    <property type="molecule type" value="Genomic_DNA"/>
</dbReference>
<feature type="transmembrane region" description="Helical" evidence="6">
    <location>
        <begin position="353"/>
        <end position="371"/>
    </location>
</feature>
<evidence type="ECO:0000259" key="7">
    <source>
        <dbReference type="PROSITE" id="PS50850"/>
    </source>
</evidence>
<evidence type="ECO:0000256" key="1">
    <source>
        <dbReference type="ARBA" id="ARBA00004141"/>
    </source>
</evidence>
<keyword evidence="3 6" id="KW-0812">Transmembrane</keyword>
<feature type="transmembrane region" description="Helical" evidence="6">
    <location>
        <begin position="82"/>
        <end position="102"/>
    </location>
</feature>
<dbReference type="SUPFAM" id="SSF103473">
    <property type="entry name" value="MFS general substrate transporter"/>
    <property type="match status" value="1"/>
</dbReference>
<reference evidence="8 9" key="1">
    <citation type="submission" date="2020-03" db="EMBL/GenBank/DDBJ databases">
        <title>Genomic Encyclopedia of Type Strains, Phase III (KMG-III): the genomes of soil and plant-associated and newly described type strains.</title>
        <authorList>
            <person name="Whitman W."/>
        </authorList>
    </citation>
    <scope>NUCLEOTIDE SEQUENCE [LARGE SCALE GENOMIC DNA]</scope>
    <source>
        <strain evidence="8 9">CECT 8804</strain>
    </source>
</reference>
<feature type="transmembrane region" description="Helical" evidence="6">
    <location>
        <begin position="328"/>
        <end position="346"/>
    </location>
</feature>
<dbReference type="InterPro" id="IPR036259">
    <property type="entry name" value="MFS_trans_sf"/>
</dbReference>
<dbReference type="PROSITE" id="PS50850">
    <property type="entry name" value="MFS"/>
    <property type="match status" value="1"/>
</dbReference>
<feature type="transmembrane region" description="Helical" evidence="6">
    <location>
        <begin position="236"/>
        <end position="258"/>
    </location>
</feature>
<feature type="transmembrane region" description="Helical" evidence="6">
    <location>
        <begin position="50"/>
        <end position="75"/>
    </location>
</feature>
<protein>
    <submittedName>
        <fullName evidence="8">MFS family permease</fullName>
    </submittedName>
</protein>
<evidence type="ECO:0000256" key="5">
    <source>
        <dbReference type="ARBA" id="ARBA00023136"/>
    </source>
</evidence>
<feature type="transmembrane region" description="Helical" evidence="6">
    <location>
        <begin position="175"/>
        <end position="197"/>
    </location>
</feature>
<keyword evidence="2" id="KW-0813">Transport</keyword>
<comment type="subcellular location">
    <subcellularLocation>
        <location evidence="1">Membrane</location>
        <topology evidence="1">Multi-pass membrane protein</topology>
    </subcellularLocation>
</comment>
<feature type="transmembrane region" description="Helical" evidence="6">
    <location>
        <begin position="391"/>
        <end position="412"/>
    </location>
</feature>
<evidence type="ECO:0000313" key="9">
    <source>
        <dbReference type="Proteomes" id="UP000727456"/>
    </source>
</evidence>
<sequence>MTAIDPRRLAQKVRLRVILPTTLFMMLSSLDRTNVSFGALQMNHDLGFSPAQYGFGVGVLFIGFLAGQYPSVLLLQRVGMKVWLSCSAIAWGVIAGAMAAIHTPAQFYMLRVALGLIEGGLAPGVVLYLAQFATERERASTFAFPMLAIPFSVIVGGPISGALMQMQPPLGIAGWRWMFLIEAIPTILLGAAAYFVIPNGPKDCRWLDAPEKEWFATRAKRAIDAKNDWSVLREPVVWMSSLIWFCLLSGSYGIMFWLPQAVKQLSGLSPFEIGLVNALPWIGNIFGIYWNAAHSDKSGERFWHIAVPAAIAGLGLLAAAWLGAGVPALMALLVVGTALGAAQGAFWALPTALFVPATFAVGAVAINISGSSGGLVTPQLIGLLREHGGGFAGPTLLLTAMLLATALLVLVVRYRSREAREPL</sequence>
<feature type="transmembrane region" description="Helical" evidence="6">
    <location>
        <begin position="302"/>
        <end position="322"/>
    </location>
</feature>
<evidence type="ECO:0000313" key="8">
    <source>
        <dbReference type="EMBL" id="NIJ07587.1"/>
    </source>
</evidence>
<dbReference type="Gene3D" id="1.20.1250.20">
    <property type="entry name" value="MFS general substrate transporter like domains"/>
    <property type="match status" value="2"/>
</dbReference>
<proteinExistence type="predicted"/>
<dbReference type="PANTHER" id="PTHR43791">
    <property type="entry name" value="PERMEASE-RELATED"/>
    <property type="match status" value="1"/>
</dbReference>
<organism evidence="8 9">
    <name type="scientific">Sphingomonas vulcanisoli</name>
    <dbReference type="NCBI Taxonomy" id="1658060"/>
    <lineage>
        <taxon>Bacteria</taxon>
        <taxon>Pseudomonadati</taxon>
        <taxon>Pseudomonadota</taxon>
        <taxon>Alphaproteobacteria</taxon>
        <taxon>Sphingomonadales</taxon>
        <taxon>Sphingomonadaceae</taxon>
        <taxon>Sphingomonas</taxon>
    </lineage>
</organism>
<dbReference type="InterPro" id="IPR011701">
    <property type="entry name" value="MFS"/>
</dbReference>
<keyword evidence="5 6" id="KW-0472">Membrane</keyword>
<evidence type="ECO:0000256" key="4">
    <source>
        <dbReference type="ARBA" id="ARBA00022989"/>
    </source>
</evidence>
<comment type="caution">
    <text evidence="8">The sequence shown here is derived from an EMBL/GenBank/DDBJ whole genome shotgun (WGS) entry which is preliminary data.</text>
</comment>
<dbReference type="PANTHER" id="PTHR43791:SF36">
    <property type="entry name" value="TRANSPORTER, PUTATIVE (AFU_ORTHOLOGUE AFUA_6G08340)-RELATED"/>
    <property type="match status" value="1"/>
</dbReference>
<feature type="domain" description="Major facilitator superfamily (MFS) profile" evidence="7">
    <location>
        <begin position="17"/>
        <end position="417"/>
    </location>
</feature>
<feature type="transmembrane region" description="Helical" evidence="6">
    <location>
        <begin position="270"/>
        <end position="290"/>
    </location>
</feature>
<dbReference type="CDD" id="cd17319">
    <property type="entry name" value="MFS_ExuT_GudP_like"/>
    <property type="match status" value="1"/>
</dbReference>
<keyword evidence="9" id="KW-1185">Reference proteome</keyword>
<gene>
    <name evidence="8" type="ORF">FHS31_001183</name>
</gene>
<feature type="transmembrane region" description="Helical" evidence="6">
    <location>
        <begin position="142"/>
        <end position="163"/>
    </location>
</feature>
<dbReference type="Pfam" id="PF07690">
    <property type="entry name" value="MFS_1"/>
    <property type="match status" value="1"/>
</dbReference>
<evidence type="ECO:0000256" key="3">
    <source>
        <dbReference type="ARBA" id="ARBA00022692"/>
    </source>
</evidence>
<dbReference type="InterPro" id="IPR020846">
    <property type="entry name" value="MFS_dom"/>
</dbReference>
<evidence type="ECO:0000256" key="2">
    <source>
        <dbReference type="ARBA" id="ARBA00022448"/>
    </source>
</evidence>
<dbReference type="RefSeq" id="WP_167072437.1">
    <property type="nucleotide sequence ID" value="NZ_JAAOZC010000002.1"/>
</dbReference>
<name>A0ABX0TT59_9SPHN</name>
<evidence type="ECO:0000256" key="6">
    <source>
        <dbReference type="SAM" id="Phobius"/>
    </source>
</evidence>
<feature type="transmembrane region" description="Helical" evidence="6">
    <location>
        <begin position="108"/>
        <end position="130"/>
    </location>
</feature>
<accession>A0ABX0TT59</accession>
<feature type="transmembrane region" description="Helical" evidence="6">
    <location>
        <begin position="13"/>
        <end position="30"/>
    </location>
</feature>
<keyword evidence="4 6" id="KW-1133">Transmembrane helix</keyword>
<dbReference type="Proteomes" id="UP000727456">
    <property type="component" value="Unassembled WGS sequence"/>
</dbReference>